<evidence type="ECO:0000256" key="1">
    <source>
        <dbReference type="ARBA" id="ARBA00022729"/>
    </source>
</evidence>
<organism evidence="4 5">
    <name type="scientific">Exaiptasia diaphana</name>
    <name type="common">Tropical sea anemone</name>
    <name type="synonym">Aiptasia pulchella</name>
    <dbReference type="NCBI Taxonomy" id="2652724"/>
    <lineage>
        <taxon>Eukaryota</taxon>
        <taxon>Metazoa</taxon>
        <taxon>Cnidaria</taxon>
        <taxon>Anthozoa</taxon>
        <taxon>Hexacorallia</taxon>
        <taxon>Actiniaria</taxon>
        <taxon>Aiptasiidae</taxon>
        <taxon>Exaiptasia</taxon>
    </lineage>
</organism>
<evidence type="ECO:0000313" key="4">
    <source>
        <dbReference type="EnsemblMetazoa" id="XP_020893465.1"/>
    </source>
</evidence>
<dbReference type="KEGG" id="epa:110232588"/>
<protein>
    <submittedName>
        <fullName evidence="4">Uncharacterized protein</fullName>
    </submittedName>
</protein>
<dbReference type="Proteomes" id="UP000887567">
    <property type="component" value="Unplaced"/>
</dbReference>
<dbReference type="OMA" id="RCKINCC"/>
<keyword evidence="2" id="KW-1015">Disulfide bond</keyword>
<name>A0A913WSK3_EXADI</name>
<dbReference type="AlphaFoldDB" id="A0A913WSK3"/>
<evidence type="ECO:0000313" key="5">
    <source>
        <dbReference type="Proteomes" id="UP000887567"/>
    </source>
</evidence>
<feature type="signal peptide" evidence="3">
    <location>
        <begin position="1"/>
        <end position="23"/>
    </location>
</feature>
<dbReference type="GeneID" id="110232588"/>
<dbReference type="SUPFAM" id="SSF57302">
    <property type="entry name" value="Snake toxin-like"/>
    <property type="match status" value="1"/>
</dbReference>
<dbReference type="PANTHER" id="PTHR10036:SF3">
    <property type="entry name" value="PROTEIN SLEEPLESS-RELATED"/>
    <property type="match status" value="1"/>
</dbReference>
<feature type="chain" id="PRO_5037227029" evidence="3">
    <location>
        <begin position="24"/>
        <end position="137"/>
    </location>
</feature>
<dbReference type="InterPro" id="IPR045860">
    <property type="entry name" value="Snake_toxin-like_sf"/>
</dbReference>
<dbReference type="EnsemblMetazoa" id="XM_021037806.2">
    <property type="protein sequence ID" value="XP_020893465.1"/>
    <property type="gene ID" value="LOC110232588"/>
</dbReference>
<dbReference type="PANTHER" id="PTHR10036">
    <property type="entry name" value="CD59 GLYCOPROTEIN"/>
    <property type="match status" value="1"/>
</dbReference>
<keyword evidence="1 3" id="KW-0732">Signal</keyword>
<proteinExistence type="predicted"/>
<dbReference type="RefSeq" id="XP_020893465.1">
    <property type="nucleotide sequence ID" value="XM_021037806.2"/>
</dbReference>
<keyword evidence="5" id="KW-1185">Reference proteome</keyword>
<reference evidence="4" key="1">
    <citation type="submission" date="2022-11" db="UniProtKB">
        <authorList>
            <consortium name="EnsemblMetazoa"/>
        </authorList>
    </citation>
    <scope>IDENTIFICATION</scope>
</reference>
<evidence type="ECO:0000256" key="3">
    <source>
        <dbReference type="SAM" id="SignalP"/>
    </source>
</evidence>
<evidence type="ECO:0000256" key="2">
    <source>
        <dbReference type="ARBA" id="ARBA00023157"/>
    </source>
</evidence>
<dbReference type="OrthoDB" id="5969665at2759"/>
<sequence>MARPSCLLFGLCLVSFCVYKVYSINCFKCESKTSWQDCNNNARKVNCSDIKHLNNCMQQYEYKIFVNGTKMQNSDHYKRGCAAREQCNGLEDYCARLGMRCKINCCPKDFCNGYNSATSKAGPYLVAYLFPIVYIIN</sequence>
<accession>A0A913WSK3</accession>